<feature type="signal peptide" evidence="1">
    <location>
        <begin position="1"/>
        <end position="22"/>
    </location>
</feature>
<dbReference type="Proteomes" id="UP000664052">
    <property type="component" value="Unassembled WGS sequence"/>
</dbReference>
<protein>
    <recommendedName>
        <fullName evidence="4">Lipoprotein</fullName>
    </recommendedName>
</protein>
<dbReference type="RefSeq" id="WP_207047964.1">
    <property type="nucleotide sequence ID" value="NZ_JAFIMU010000002.1"/>
</dbReference>
<keyword evidence="3" id="KW-1185">Reference proteome</keyword>
<sequence>MKASAITALGLLLLGACTTAHPPESLATLPEEETESSIVKTDRLGTRTCHTEKGVSWPDLLPQGALTQRLTRDPDRRQREQNARDRTQCWLSYKLLALEEASLLPLDPDKEVYRFTWIPSFHGNRVIRVEHWGNIHSLHVKVEGTADGALSMDRRVLLTPTQWEALQQRLEQAGFWTLERFTLPHSVYASDGASWLFEGGRQGRYRALDIGVHGPDGRTGPFHDLGAFLVELSGIPVTDDTPY</sequence>
<feature type="chain" id="PRO_5045677506" description="Lipoprotein" evidence="1">
    <location>
        <begin position="23"/>
        <end position="243"/>
    </location>
</feature>
<reference evidence="2 3" key="1">
    <citation type="submission" date="2021-02" db="EMBL/GenBank/DDBJ databases">
        <title>De Novo genome assembly of isolated myxobacteria.</title>
        <authorList>
            <person name="Stevens D.C."/>
        </authorList>
    </citation>
    <scope>NUCLEOTIDE SEQUENCE [LARGE SCALE GENOMIC DNA]</scope>
    <source>
        <strain evidence="2 3">ATCC 29039</strain>
    </source>
</reference>
<gene>
    <name evidence="2" type="ORF">JYK02_00925</name>
</gene>
<comment type="caution">
    <text evidence="2">The sequence shown here is derived from an EMBL/GenBank/DDBJ whole genome shotgun (WGS) entry which is preliminary data.</text>
</comment>
<organism evidence="2 3">
    <name type="scientific">Corallococcus macrosporus</name>
    <dbReference type="NCBI Taxonomy" id="35"/>
    <lineage>
        <taxon>Bacteria</taxon>
        <taxon>Pseudomonadati</taxon>
        <taxon>Myxococcota</taxon>
        <taxon>Myxococcia</taxon>
        <taxon>Myxococcales</taxon>
        <taxon>Cystobacterineae</taxon>
        <taxon>Myxococcaceae</taxon>
        <taxon>Corallococcus</taxon>
    </lineage>
</organism>
<evidence type="ECO:0000313" key="3">
    <source>
        <dbReference type="Proteomes" id="UP000664052"/>
    </source>
</evidence>
<name>A0ABS3D5Y8_9BACT</name>
<evidence type="ECO:0000256" key="1">
    <source>
        <dbReference type="SAM" id="SignalP"/>
    </source>
</evidence>
<evidence type="ECO:0008006" key="4">
    <source>
        <dbReference type="Google" id="ProtNLM"/>
    </source>
</evidence>
<accession>A0ABS3D5Y8</accession>
<dbReference type="PROSITE" id="PS51257">
    <property type="entry name" value="PROKAR_LIPOPROTEIN"/>
    <property type="match status" value="1"/>
</dbReference>
<keyword evidence="1" id="KW-0732">Signal</keyword>
<evidence type="ECO:0000313" key="2">
    <source>
        <dbReference type="EMBL" id="MBN8226067.1"/>
    </source>
</evidence>
<dbReference type="EMBL" id="JAFIMU010000002">
    <property type="protein sequence ID" value="MBN8226067.1"/>
    <property type="molecule type" value="Genomic_DNA"/>
</dbReference>
<proteinExistence type="predicted"/>